<evidence type="ECO:0000313" key="3">
    <source>
        <dbReference type="Proteomes" id="UP000748308"/>
    </source>
</evidence>
<dbReference type="SUPFAM" id="SSF53756">
    <property type="entry name" value="UDP-Glycosyltransferase/glycogen phosphorylase"/>
    <property type="match status" value="1"/>
</dbReference>
<dbReference type="InterPro" id="IPR007152">
    <property type="entry name" value="DUF354"/>
</dbReference>
<evidence type="ECO:0000256" key="1">
    <source>
        <dbReference type="SAM" id="MobiDB-lite"/>
    </source>
</evidence>
<organism evidence="2 3">
    <name type="scientific">Eiseniibacteriota bacterium</name>
    <dbReference type="NCBI Taxonomy" id="2212470"/>
    <lineage>
        <taxon>Bacteria</taxon>
        <taxon>Candidatus Eiseniibacteriota</taxon>
    </lineage>
</organism>
<evidence type="ECO:0000313" key="2">
    <source>
        <dbReference type="EMBL" id="MBM3318485.1"/>
    </source>
</evidence>
<protein>
    <submittedName>
        <fullName evidence="2">DUF354 domain-containing protein</fullName>
    </submittedName>
</protein>
<name>A0A937XAF8_UNCEI</name>
<accession>A0A937XAF8</accession>
<dbReference type="Pfam" id="PF04007">
    <property type="entry name" value="DUF354"/>
    <property type="match status" value="1"/>
</dbReference>
<dbReference type="EMBL" id="VGIY01000374">
    <property type="protein sequence ID" value="MBM3318485.1"/>
    <property type="molecule type" value="Genomic_DNA"/>
</dbReference>
<dbReference type="Proteomes" id="UP000748308">
    <property type="component" value="Unassembled WGS sequence"/>
</dbReference>
<dbReference type="PANTHER" id="PTHR39662:SF1">
    <property type="entry name" value="DUF354 DOMAIN-CONTAINING PROTEIN"/>
    <property type="match status" value="1"/>
</dbReference>
<reference evidence="2" key="1">
    <citation type="submission" date="2019-03" db="EMBL/GenBank/DDBJ databases">
        <title>Lake Tanganyika Metagenome-Assembled Genomes (MAGs).</title>
        <authorList>
            <person name="Tran P."/>
        </authorList>
    </citation>
    <scope>NUCLEOTIDE SEQUENCE</scope>
    <source>
        <strain evidence="2">M_DeepCast_400m_m2_100</strain>
    </source>
</reference>
<dbReference type="PANTHER" id="PTHR39662">
    <property type="entry name" value="DUF354 DOMAIN-CONTAINING PROTEIN-RELATED"/>
    <property type="match status" value="1"/>
</dbReference>
<comment type="caution">
    <text evidence="2">The sequence shown here is derived from an EMBL/GenBank/DDBJ whole genome shotgun (WGS) entry which is preliminary data.</text>
</comment>
<dbReference type="AlphaFoldDB" id="A0A937XAF8"/>
<gene>
    <name evidence="2" type="ORF">FJY75_11600</name>
</gene>
<feature type="compositionally biased region" description="Low complexity" evidence="1">
    <location>
        <begin position="321"/>
        <end position="348"/>
    </location>
</feature>
<sequence>MGKVVWIDLENSPHVPFFLPWIGWLREAGHEVLLTARDLSQTHELLRLHGLDFAAVGGHGGGGFARKALRTLARADGLARVVRPRRPALALGHGSRAQVVAAALLGIPSIAFLDYEYVSLRLFGRLCRRVFFPDAVARDLLRRRGVPASRLVSYPGFKEQVYLDPEADRPAPLDPPLVLARPPARLAHYHTPRSEALYRRLVERLAQEARSCRVLFLPRYAGDLPELRALCAAHGHFRLPERARPARELILGASLVVSGGGTMVREAAVLGVPSASFFGGPVGGVDAALARAGRLRMLREDADVDRLPLPAPRDGERAGEGRAPAPAAALDGGQASGGAASPAGVEAGHQPLPDTARVRAFLKEEVLSYL</sequence>
<feature type="region of interest" description="Disordered" evidence="1">
    <location>
        <begin position="306"/>
        <end position="351"/>
    </location>
</feature>
<proteinExistence type="predicted"/>